<gene>
    <name evidence="4" type="ORF">EW026_g4536</name>
</gene>
<dbReference type="AlphaFoldDB" id="A0A4S4KIK5"/>
<dbReference type="Gene3D" id="3.40.50.720">
    <property type="entry name" value="NAD(P)-binding Rossmann-like Domain"/>
    <property type="match status" value="1"/>
</dbReference>
<evidence type="ECO:0000259" key="3">
    <source>
        <dbReference type="Pfam" id="PF05368"/>
    </source>
</evidence>
<comment type="similarity">
    <text evidence="1">Belongs to the NmrA-type oxidoreductase family.</text>
</comment>
<dbReference type="GO" id="GO:0005634">
    <property type="term" value="C:nucleus"/>
    <property type="evidence" value="ECO:0007669"/>
    <property type="project" value="TreeGrafter"/>
</dbReference>
<dbReference type="PANTHER" id="PTHR42748">
    <property type="entry name" value="NITROGEN METABOLITE REPRESSION PROTEIN NMRA FAMILY MEMBER"/>
    <property type="match status" value="1"/>
</dbReference>
<dbReference type="Proteomes" id="UP000309038">
    <property type="component" value="Unassembled WGS sequence"/>
</dbReference>
<dbReference type="PANTHER" id="PTHR42748:SF14">
    <property type="entry name" value="SNOAL-LIKE DOMAIN-CONTAINING PROTEIN"/>
    <property type="match status" value="1"/>
</dbReference>
<keyword evidence="2" id="KW-0521">NADP</keyword>
<dbReference type="InterPro" id="IPR036291">
    <property type="entry name" value="NAD(P)-bd_dom_sf"/>
</dbReference>
<dbReference type="EMBL" id="SGPJ01000166">
    <property type="protein sequence ID" value="THG97467.1"/>
    <property type="molecule type" value="Genomic_DNA"/>
</dbReference>
<keyword evidence="5" id="KW-1185">Reference proteome</keyword>
<sequence length="385" mass="43354">MSSSPSPLKKLILVIGATGAQGQAVIDSLLAPCVDGSPSPYAVRALTRDITNHRVQELVARGVECVQGSFDDFPSVESAMQGAYGAWVNIDGFTVGEQKEIYAGMRIFEIAKQAESMRHYIWSNLDYAFKLGSYNPMYRCEHYDGKARVAEWIQAQPSQDSEADMSWSVVTTAPYMDMLFNLMFGPLNRRADGTYVFATPVGDGHVPMLALSDLGFFARYTFDHRTMTSGQNLAIASDVVGWDYLVSTFREVTGEKAVVVTQSLDDWFANFDGVDKPVANEREDGDGSTSWRQNFTGWWALWRDDVITRDMEWIRRINPQGHTLESWMRQNNYKGQMKRSVLKNSEDGKTIGPVWERIFPTVGQAYGRFGEVIQLGNSYHLVMYK</sequence>
<dbReference type="InterPro" id="IPR051164">
    <property type="entry name" value="NmrA-like_oxidored"/>
</dbReference>
<reference evidence="4 5" key="1">
    <citation type="submission" date="2019-02" db="EMBL/GenBank/DDBJ databases">
        <title>Genome sequencing of the rare red list fungi Phlebia centrifuga.</title>
        <authorList>
            <person name="Buettner E."/>
            <person name="Kellner H."/>
        </authorList>
    </citation>
    <scope>NUCLEOTIDE SEQUENCE [LARGE SCALE GENOMIC DNA]</scope>
    <source>
        <strain evidence="4 5">DSM 108282</strain>
    </source>
</reference>
<evidence type="ECO:0000256" key="2">
    <source>
        <dbReference type="ARBA" id="ARBA00022857"/>
    </source>
</evidence>
<accession>A0A4S4KIK5</accession>
<dbReference type="SUPFAM" id="SSF51735">
    <property type="entry name" value="NAD(P)-binding Rossmann-fold domains"/>
    <property type="match status" value="1"/>
</dbReference>
<dbReference type="CDD" id="cd05251">
    <property type="entry name" value="NmrA_like_SDR_a"/>
    <property type="match status" value="1"/>
</dbReference>
<comment type="caution">
    <text evidence="4">The sequence shown here is derived from an EMBL/GenBank/DDBJ whole genome shotgun (WGS) entry which is preliminary data.</text>
</comment>
<evidence type="ECO:0000313" key="5">
    <source>
        <dbReference type="Proteomes" id="UP000309038"/>
    </source>
</evidence>
<dbReference type="Pfam" id="PF05368">
    <property type="entry name" value="NmrA"/>
    <property type="match status" value="1"/>
</dbReference>
<name>A0A4S4KIK5_9APHY</name>
<evidence type="ECO:0000313" key="4">
    <source>
        <dbReference type="EMBL" id="THG97467.1"/>
    </source>
</evidence>
<proteinExistence type="inferred from homology"/>
<organism evidence="4 5">
    <name type="scientific">Hermanssonia centrifuga</name>
    <dbReference type="NCBI Taxonomy" id="98765"/>
    <lineage>
        <taxon>Eukaryota</taxon>
        <taxon>Fungi</taxon>
        <taxon>Dikarya</taxon>
        <taxon>Basidiomycota</taxon>
        <taxon>Agaricomycotina</taxon>
        <taxon>Agaricomycetes</taxon>
        <taxon>Polyporales</taxon>
        <taxon>Meruliaceae</taxon>
        <taxon>Hermanssonia</taxon>
    </lineage>
</organism>
<evidence type="ECO:0000256" key="1">
    <source>
        <dbReference type="ARBA" id="ARBA00006328"/>
    </source>
</evidence>
<dbReference type="Gene3D" id="3.90.25.10">
    <property type="entry name" value="UDP-galactose 4-epimerase, domain 1"/>
    <property type="match status" value="1"/>
</dbReference>
<dbReference type="InterPro" id="IPR008030">
    <property type="entry name" value="NmrA-like"/>
</dbReference>
<feature type="domain" description="NmrA-like" evidence="3">
    <location>
        <begin position="9"/>
        <end position="261"/>
    </location>
</feature>
<protein>
    <recommendedName>
        <fullName evidence="3">NmrA-like domain-containing protein</fullName>
    </recommendedName>
</protein>